<dbReference type="GO" id="GO:0005975">
    <property type="term" value="P:carbohydrate metabolic process"/>
    <property type="evidence" value="ECO:0007669"/>
    <property type="project" value="InterPro"/>
</dbReference>
<protein>
    <submittedName>
        <fullName evidence="5">Cellodextrin phosphorylase</fullName>
    </submittedName>
</protein>
<dbReference type="InterPro" id="IPR052047">
    <property type="entry name" value="GH94_Enzymes"/>
</dbReference>
<organism evidence="5">
    <name type="scientific">Clostridium cellulovorans</name>
    <dbReference type="NCBI Taxonomy" id="1493"/>
    <lineage>
        <taxon>Bacteria</taxon>
        <taxon>Bacillati</taxon>
        <taxon>Bacillota</taxon>
        <taxon>Clostridia</taxon>
        <taxon>Eubacteriales</taxon>
        <taxon>Clostridiaceae</taxon>
        <taxon>Clostridium</taxon>
    </lineage>
</organism>
<evidence type="ECO:0000259" key="4">
    <source>
        <dbReference type="Pfam" id="PF17167"/>
    </source>
</evidence>
<dbReference type="AlphaFoldDB" id="A0A173MZQ7"/>
<reference evidence="5" key="1">
    <citation type="submission" date="2009-04" db="EMBL/GenBank/DDBJ databases">
        <title>Clostridium cellulovorans cellulosomal and noncellulosomal genes.</title>
        <authorList>
            <person name="Tamaru Y."/>
        </authorList>
    </citation>
    <scope>NUCLEOTIDE SEQUENCE</scope>
</reference>
<name>A0A173MZQ7_CLOCL</name>
<gene>
    <name evidence="5" type="primary">Cep36A</name>
</gene>
<evidence type="ECO:0000313" key="5">
    <source>
        <dbReference type="EMBL" id="BAV13068.1"/>
    </source>
</evidence>
<dbReference type="InterPro" id="IPR012341">
    <property type="entry name" value="6hp_glycosidase-like_sf"/>
</dbReference>
<dbReference type="PANTHER" id="PTHR37469:SF2">
    <property type="entry name" value="CELLOBIONIC ACID PHOSPHORYLASE"/>
    <property type="match status" value="1"/>
</dbReference>
<dbReference type="OMA" id="GFPANRQ"/>
<evidence type="ECO:0000256" key="2">
    <source>
        <dbReference type="ARBA" id="ARBA00022679"/>
    </source>
</evidence>
<dbReference type="Pfam" id="PF06165">
    <property type="entry name" value="GH94_b-supersand"/>
    <property type="match status" value="1"/>
</dbReference>
<sequence length="990" mass="113579">MKEIVARKVQQSAEQKLREIFNEKIQKESIIDGIYYDSTYENAVGVANLPIKIPVTLALFKDREIAELLDNNLEESEFVLISLTEGLDNVNIIASSNGKITEKQLATDISFKINRIVQKITYGVGFLNEEGEHEIDLLAPTPGPHFYTNLLLGNRVGFPHPLQTTPKSVVDKLGRGSFRSHAATQVLATRWDMLQEENGFPANRQFYLVEDGKQIFYSANVSDENIEKGKCIHSQNHTKILYKTHCGLTIERTIFLLQQEEDMPIAVEVQQIRIINNSDKSRKLKIVYTGMFGSAVPSALMEDVLYSNVIMQSKVLNDKDGSILAILPDYYPMYTKGDYRFHTMISHTKEELFLAKEFCTSYSEFVGNGSLEKPEGVFKLSNKLNRKGPGFFAVSSQLTINPKDKVVVDNFTGLVSEKTNDNFTEDEIKVQIENLVSKYKDETEIEKAINRNREFLNSYRGYLQVNSEDKQFDTYVNKNLPFQVLYQTFVSRSFDQTQKGYREIGFREIQDIYASMYYFIGMGQQQLVKNLIKEWVEKVFEFGYTYHNFFWVGKEPGKWSDDGLWLIPAIYRYISITGETSILDEQCEVAGCNEAKTRSVYETLKAILRYSGEISIGKHGMPLLDFADWNDCLKLDTNYINGIEKERRYKEQIACTGKDGEPFESDYSESVMNAFLLKSAMDEMLVFAKEREDFKYYDKLETLSEKLYKNIQNHGWKEDFFARVLFNRYENGEYTYLGAKGDKLSADSNKDGTYFLNSFNWSILSDCATEEQIEKMLDSIELHLKTSYGIKLISPADLEKVARNTATGEYFPGDRENGGIFKHATMMATSAMFKAAKKVDDIELAKRLTNTAYWMIDLVVPYKTMEKPFETCGNPRFCTQYNNSETGENIGPTLSGTSTWLTLSLFDAFGIEYTSKGIEINPILKEEQKNLELFINTGKAKYKIKISKNLGFYRLKDSKYSIKVDDVFIDDNIIENFEDGKEHTVEIQFI</sequence>
<dbReference type="InterPro" id="IPR011013">
    <property type="entry name" value="Gal_mutarotase_sf_dom"/>
</dbReference>
<dbReference type="InterPro" id="IPR037018">
    <property type="entry name" value="GH65_N"/>
</dbReference>
<evidence type="ECO:0000259" key="3">
    <source>
        <dbReference type="Pfam" id="PF06165"/>
    </source>
</evidence>
<dbReference type="GO" id="GO:0030246">
    <property type="term" value="F:carbohydrate binding"/>
    <property type="evidence" value="ECO:0007669"/>
    <property type="project" value="InterPro"/>
</dbReference>
<dbReference type="GO" id="GO:0016757">
    <property type="term" value="F:glycosyltransferase activity"/>
    <property type="evidence" value="ECO:0007669"/>
    <property type="project" value="UniProtKB-KW"/>
</dbReference>
<dbReference type="InterPro" id="IPR010383">
    <property type="entry name" value="Glyco_hydrolase_94_b-supersand"/>
</dbReference>
<accession>A0A173MZQ7</accession>
<feature type="domain" description="Glycosyl hydrolase 94 supersandwich" evidence="3">
    <location>
        <begin position="169"/>
        <end position="441"/>
    </location>
</feature>
<dbReference type="Pfam" id="PF17167">
    <property type="entry name" value="Glyco_hydro_94"/>
    <property type="match status" value="1"/>
</dbReference>
<feature type="domain" description="Glycosyl hydrolase 94 catalytic" evidence="4">
    <location>
        <begin position="462"/>
        <end position="849"/>
    </location>
</feature>
<dbReference type="EMBL" id="AB499169">
    <property type="protein sequence ID" value="BAV13068.1"/>
    <property type="molecule type" value="Genomic_DNA"/>
</dbReference>
<keyword evidence="2" id="KW-0808">Transferase</keyword>
<evidence type="ECO:0000256" key="1">
    <source>
        <dbReference type="ARBA" id="ARBA00022676"/>
    </source>
</evidence>
<dbReference type="Gene3D" id="1.50.10.10">
    <property type="match status" value="1"/>
</dbReference>
<dbReference type="Gene3D" id="2.70.98.40">
    <property type="entry name" value="Glycoside hydrolase, family 65, N-terminal domain"/>
    <property type="match status" value="1"/>
</dbReference>
<proteinExistence type="predicted"/>
<dbReference type="Gene3D" id="2.60.420.10">
    <property type="entry name" value="Maltose phosphorylase, domain 3"/>
    <property type="match status" value="1"/>
</dbReference>
<dbReference type="SUPFAM" id="SSF48208">
    <property type="entry name" value="Six-hairpin glycosidases"/>
    <property type="match status" value="1"/>
</dbReference>
<dbReference type="PANTHER" id="PTHR37469">
    <property type="entry name" value="CELLOBIONIC ACID PHOSPHORYLASE-RELATED"/>
    <property type="match status" value="1"/>
</dbReference>
<dbReference type="InterPro" id="IPR033432">
    <property type="entry name" value="GH94_catalytic"/>
</dbReference>
<dbReference type="SUPFAM" id="SSF74650">
    <property type="entry name" value="Galactose mutarotase-like"/>
    <property type="match status" value="1"/>
</dbReference>
<dbReference type="InterPro" id="IPR008928">
    <property type="entry name" value="6-hairpin_glycosidase_sf"/>
</dbReference>
<keyword evidence="1" id="KW-0328">Glycosyltransferase</keyword>